<accession>A0A5S3WRJ9</accession>
<sequence>MSVSVFRTIVLVSWLTLVITLLHAILSPPDLPPLLAEYEAHTQKMALTALDWIASVLAVAGLAASVSLLIFSNIGRWVYAVSMPAVYLLGFFGTDFFVSSSAQDALFAVEAMLTGMILCLSFFSDVSQNFTRSA</sequence>
<proteinExistence type="predicted"/>
<name>A0A5S3WRJ9_9GAMM</name>
<feature type="transmembrane region" description="Helical" evidence="1">
    <location>
        <begin position="105"/>
        <end position="123"/>
    </location>
</feature>
<dbReference type="AlphaFoldDB" id="A0A5S3WRJ9"/>
<keyword evidence="1" id="KW-0472">Membrane</keyword>
<evidence type="ECO:0000313" key="2">
    <source>
        <dbReference type="EMBL" id="TMP30825.1"/>
    </source>
</evidence>
<protein>
    <submittedName>
        <fullName evidence="2">Uncharacterized protein</fullName>
    </submittedName>
</protein>
<reference evidence="2 3" key="1">
    <citation type="submission" date="2018-01" db="EMBL/GenBank/DDBJ databases">
        <authorList>
            <person name="Paulsen S."/>
            <person name="Gram L.K."/>
        </authorList>
    </citation>
    <scope>NUCLEOTIDE SEQUENCE [LARGE SCALE GENOMIC DNA]</scope>
    <source>
        <strain evidence="2 3">S2676</strain>
    </source>
</reference>
<dbReference type="Proteomes" id="UP000310249">
    <property type="component" value="Unassembled WGS sequence"/>
</dbReference>
<keyword evidence="1" id="KW-0812">Transmembrane</keyword>
<feature type="transmembrane region" description="Helical" evidence="1">
    <location>
        <begin position="78"/>
        <end position="99"/>
    </location>
</feature>
<keyword evidence="1" id="KW-1133">Transmembrane helix</keyword>
<evidence type="ECO:0000256" key="1">
    <source>
        <dbReference type="SAM" id="Phobius"/>
    </source>
</evidence>
<comment type="caution">
    <text evidence="2">The sequence shown here is derived from an EMBL/GenBank/DDBJ whole genome shotgun (WGS) entry which is preliminary data.</text>
</comment>
<gene>
    <name evidence="2" type="ORF">CWB99_05685</name>
</gene>
<feature type="transmembrane region" description="Helical" evidence="1">
    <location>
        <begin position="52"/>
        <end position="71"/>
    </location>
</feature>
<evidence type="ECO:0000313" key="3">
    <source>
        <dbReference type="Proteomes" id="UP000310249"/>
    </source>
</evidence>
<reference evidence="3" key="2">
    <citation type="submission" date="2019-06" db="EMBL/GenBank/DDBJ databases">
        <title>Co-occurence of chitin degradation, pigmentation and bioactivity in marine Pseudoalteromonas.</title>
        <authorList>
            <person name="Sonnenschein E.C."/>
            <person name="Bech P.K."/>
        </authorList>
    </citation>
    <scope>NUCLEOTIDE SEQUENCE [LARGE SCALE GENOMIC DNA]</scope>
    <source>
        <strain evidence="3">S2676</strain>
    </source>
</reference>
<organism evidence="2 3">
    <name type="scientific">Pseudoalteromonas rubra</name>
    <dbReference type="NCBI Taxonomy" id="43658"/>
    <lineage>
        <taxon>Bacteria</taxon>
        <taxon>Pseudomonadati</taxon>
        <taxon>Pseudomonadota</taxon>
        <taxon>Gammaproteobacteria</taxon>
        <taxon>Alteromonadales</taxon>
        <taxon>Pseudoalteromonadaceae</taxon>
        <taxon>Pseudoalteromonas</taxon>
    </lineage>
</organism>
<dbReference type="EMBL" id="PNCI01000010">
    <property type="protein sequence ID" value="TMP30825.1"/>
    <property type="molecule type" value="Genomic_DNA"/>
</dbReference>